<dbReference type="InterPro" id="IPR013207">
    <property type="entry name" value="LGFP"/>
</dbReference>
<dbReference type="PROSITE" id="PS51904">
    <property type="entry name" value="GLYCOSYL_HYDROL_F25_2"/>
    <property type="match status" value="1"/>
</dbReference>
<reference evidence="4 5" key="1">
    <citation type="submission" date="2010-10" db="EMBL/GenBank/DDBJ databases">
        <title>Complete sequence of Frankia sp. EuI1c.</title>
        <authorList>
            <consortium name="US DOE Joint Genome Institute"/>
            <person name="Lucas S."/>
            <person name="Copeland A."/>
            <person name="Lapidus A."/>
            <person name="Cheng J.-F."/>
            <person name="Bruce D."/>
            <person name="Goodwin L."/>
            <person name="Pitluck S."/>
            <person name="Chertkov O."/>
            <person name="Detter J.C."/>
            <person name="Han C."/>
            <person name="Tapia R."/>
            <person name="Land M."/>
            <person name="Hauser L."/>
            <person name="Jeffries C."/>
            <person name="Kyrpides N."/>
            <person name="Ivanova N."/>
            <person name="Mikhailova N."/>
            <person name="Beauchemin N."/>
            <person name="Sen A."/>
            <person name="Sur S.A."/>
            <person name="Gtari M."/>
            <person name="Wall L."/>
            <person name="Tisa L."/>
            <person name="Woyke T."/>
        </authorList>
    </citation>
    <scope>NUCLEOTIDE SEQUENCE [LARGE SCALE GENOMIC DNA]</scope>
    <source>
        <strain evidence="5">DSM 45817 / CECT 9037 / EuI1c</strain>
    </source>
</reference>
<evidence type="ECO:0000256" key="2">
    <source>
        <dbReference type="ARBA" id="ARBA00022801"/>
    </source>
</evidence>
<dbReference type="GO" id="GO:0003796">
    <property type="term" value="F:lysozyme activity"/>
    <property type="evidence" value="ECO:0007669"/>
    <property type="project" value="InterPro"/>
</dbReference>
<protein>
    <submittedName>
        <fullName evidence="4">Glycoside hydrolase family 25</fullName>
    </submittedName>
</protein>
<evidence type="ECO:0000313" key="4">
    <source>
        <dbReference type="EMBL" id="ADP84229.1"/>
    </source>
</evidence>
<dbReference type="GO" id="GO:0016052">
    <property type="term" value="P:carbohydrate catabolic process"/>
    <property type="evidence" value="ECO:0007669"/>
    <property type="project" value="TreeGrafter"/>
</dbReference>
<evidence type="ECO:0000256" key="3">
    <source>
        <dbReference type="ARBA" id="ARBA00023295"/>
    </source>
</evidence>
<dbReference type="Gene3D" id="3.20.20.80">
    <property type="entry name" value="Glycosidases"/>
    <property type="match status" value="1"/>
</dbReference>
<dbReference type="SMART" id="SM00641">
    <property type="entry name" value="Glyco_25"/>
    <property type="match status" value="1"/>
</dbReference>
<gene>
    <name evidence="4" type="ordered locus">FraEuI1c_6245</name>
</gene>
<comment type="similarity">
    <text evidence="1">Belongs to the glycosyl hydrolase 25 family.</text>
</comment>
<evidence type="ECO:0000256" key="1">
    <source>
        <dbReference type="ARBA" id="ARBA00010646"/>
    </source>
</evidence>
<keyword evidence="2 4" id="KW-0378">Hydrolase</keyword>
<accession>E3J3D2</accession>
<dbReference type="STRING" id="298654.FraEuI1c_6245"/>
<dbReference type="RefSeq" id="WP_013427342.1">
    <property type="nucleotide sequence ID" value="NC_014666.1"/>
</dbReference>
<dbReference type="InParanoid" id="E3J3D2"/>
<keyword evidence="5" id="KW-1185">Reference proteome</keyword>
<dbReference type="CDD" id="cd00599">
    <property type="entry name" value="GH25_muramidase"/>
    <property type="match status" value="1"/>
</dbReference>
<dbReference type="AlphaFoldDB" id="E3J3D2"/>
<dbReference type="Pfam" id="PF01183">
    <property type="entry name" value="Glyco_hydro_25"/>
    <property type="match status" value="1"/>
</dbReference>
<dbReference type="Proteomes" id="UP000002484">
    <property type="component" value="Chromosome"/>
</dbReference>
<dbReference type="OrthoDB" id="514320at2"/>
<dbReference type="HOGENOM" id="CLU_043254_0_0_11"/>
<dbReference type="InterPro" id="IPR002053">
    <property type="entry name" value="Glyco_hydro_25"/>
</dbReference>
<dbReference type="Pfam" id="PF08310">
    <property type="entry name" value="LGFP"/>
    <property type="match status" value="3"/>
</dbReference>
<dbReference type="GO" id="GO:0016998">
    <property type="term" value="P:cell wall macromolecule catabolic process"/>
    <property type="evidence" value="ECO:0007669"/>
    <property type="project" value="InterPro"/>
</dbReference>
<evidence type="ECO:0000313" key="5">
    <source>
        <dbReference type="Proteomes" id="UP000002484"/>
    </source>
</evidence>
<organism evidence="4 5">
    <name type="scientific">Pseudofrankia inefficax (strain DSM 45817 / CECT 9037 / DDB 130130 / EuI1c)</name>
    <name type="common">Frankia inefficax</name>
    <dbReference type="NCBI Taxonomy" id="298654"/>
    <lineage>
        <taxon>Bacteria</taxon>
        <taxon>Bacillati</taxon>
        <taxon>Actinomycetota</taxon>
        <taxon>Actinomycetes</taxon>
        <taxon>Frankiales</taxon>
        <taxon>Frankiaceae</taxon>
        <taxon>Pseudofrankia</taxon>
    </lineage>
</organism>
<keyword evidence="3" id="KW-0326">Glycosidase</keyword>
<name>E3J3D2_PSEI1</name>
<sequence>MAITALALSTTATAAASPNPAWPKGVDVSSWQHQNGATIDWNAVKAAGNQFAVIKATEGTTYTNPQFASDKAGAQAAGLTIGAYHYARPALPISTAVDQANYFLAAAGNTNTIGQLAPVLDLETTGGLSPSDLTKWTQTFLRTVEGQTGRTPILYTFRSFWTDKIANTQAFAKYPLWFAIYNNNADPGPLPGGWPNWLIWQYDSGGAVNGINGRVDVNAFCCSAADLSASANGTVDQIAARYAAEPLLHISLGAPTRGEGPAGGGRWQPYANGLMFWSTETGTRALYGPIAQKYVASGGSNGSLGRPLEDISWTTAPDGLSAVFEGGRIYWHPALGAFIVHGEILKKYLADGGSGSWLGLPVSDEYDVPGGRESAFQHGKLTWSSTTNQVAESHDTAPAVGAVAAAVAP</sequence>
<dbReference type="eggNOG" id="COG3757">
    <property type="taxonomic scope" value="Bacteria"/>
</dbReference>
<dbReference type="PANTHER" id="PTHR34135">
    <property type="entry name" value="LYSOZYME"/>
    <property type="match status" value="1"/>
</dbReference>
<dbReference type="KEGG" id="fri:FraEuI1c_6245"/>
<dbReference type="SUPFAM" id="SSF51445">
    <property type="entry name" value="(Trans)glycosidases"/>
    <property type="match status" value="1"/>
</dbReference>
<dbReference type="InterPro" id="IPR017853">
    <property type="entry name" value="GH"/>
</dbReference>
<dbReference type="eggNOG" id="COG5479">
    <property type="taxonomic scope" value="Bacteria"/>
</dbReference>
<dbReference type="PANTHER" id="PTHR34135:SF2">
    <property type="entry name" value="LYSOZYME"/>
    <property type="match status" value="1"/>
</dbReference>
<proteinExistence type="inferred from homology"/>
<dbReference type="InterPro" id="IPR018077">
    <property type="entry name" value="Glyco_hydro_fam25_subgr"/>
</dbReference>
<dbReference type="CAZy" id="GH25">
    <property type="family name" value="Glycoside Hydrolase Family 25"/>
</dbReference>
<dbReference type="EMBL" id="CP002299">
    <property type="protein sequence ID" value="ADP84229.1"/>
    <property type="molecule type" value="Genomic_DNA"/>
</dbReference>
<dbReference type="GO" id="GO:0009253">
    <property type="term" value="P:peptidoglycan catabolic process"/>
    <property type="evidence" value="ECO:0007669"/>
    <property type="project" value="InterPro"/>
</dbReference>